<dbReference type="Gene3D" id="3.90.1150.210">
    <property type="entry name" value="F-actin capping protein, beta subunit"/>
    <property type="match status" value="1"/>
</dbReference>
<reference evidence="8 9" key="1">
    <citation type="submission" date="2024-11" db="EMBL/GenBank/DDBJ databases">
        <title>Adaptive evolution of stress response genes in parasites aligns with host niche diversity.</title>
        <authorList>
            <person name="Hahn C."/>
            <person name="Resl P."/>
        </authorList>
    </citation>
    <scope>NUCLEOTIDE SEQUENCE [LARGE SCALE GENOMIC DNA]</scope>
    <source>
        <strain evidence="8">EGGRZ-B1_66</strain>
        <tissue evidence="8">Body</tissue>
    </source>
</reference>
<evidence type="ECO:0000313" key="9">
    <source>
        <dbReference type="Proteomes" id="UP001626550"/>
    </source>
</evidence>
<protein>
    <recommendedName>
        <fullName evidence="7">F-actin-capping protein subunit beta</fullName>
    </recommendedName>
</protein>
<comment type="subcellular location">
    <subcellularLocation>
        <location evidence="1 7">Cytoplasm</location>
        <location evidence="1 7">Cytoskeleton</location>
    </subcellularLocation>
</comment>
<evidence type="ECO:0000256" key="3">
    <source>
        <dbReference type="ARBA" id="ARBA00022467"/>
    </source>
</evidence>
<dbReference type="PANTHER" id="PTHR10619:SF0">
    <property type="entry name" value="F-ACTIN-CAPPING PROTEIN SUBUNIT BETA ISOFORMS 1 AND 2"/>
    <property type="match status" value="1"/>
</dbReference>
<dbReference type="Proteomes" id="UP001626550">
    <property type="component" value="Unassembled WGS sequence"/>
</dbReference>
<dbReference type="Gene3D" id="1.20.58.570">
    <property type="match status" value="1"/>
</dbReference>
<evidence type="ECO:0000256" key="6">
    <source>
        <dbReference type="ARBA" id="ARBA00023212"/>
    </source>
</evidence>
<dbReference type="InterPro" id="IPR043175">
    <property type="entry name" value="CAPZB_N"/>
</dbReference>
<evidence type="ECO:0000256" key="4">
    <source>
        <dbReference type="ARBA" id="ARBA00022490"/>
    </source>
</evidence>
<dbReference type="SUPFAM" id="SSF90096">
    <property type="entry name" value="Subunits of heterodimeric actin filament capping protein Capz"/>
    <property type="match status" value="1"/>
</dbReference>
<keyword evidence="6 7" id="KW-0206">Cytoskeleton</keyword>
<dbReference type="InterPro" id="IPR042276">
    <property type="entry name" value="CapZ_alpha/beta_2"/>
</dbReference>
<dbReference type="PANTHER" id="PTHR10619">
    <property type="entry name" value="F-ACTIN-CAPPING PROTEIN SUBUNIT BETA"/>
    <property type="match status" value="1"/>
</dbReference>
<dbReference type="PROSITE" id="PS00231">
    <property type="entry name" value="F_ACTIN_CAPPING_BETA"/>
    <property type="match status" value="1"/>
</dbReference>
<comment type="subunit">
    <text evidence="7">Heterodimer of an alpha and a beta subunit.</text>
</comment>
<dbReference type="Pfam" id="PF01115">
    <property type="entry name" value="F_actin_cap_B"/>
    <property type="match status" value="1"/>
</dbReference>
<dbReference type="InterPro" id="IPR037282">
    <property type="entry name" value="CapZ_alpha/beta"/>
</dbReference>
<dbReference type="InterPro" id="IPR019771">
    <property type="entry name" value="F-actin_capping_bsu_CS"/>
</dbReference>
<evidence type="ECO:0000256" key="2">
    <source>
        <dbReference type="ARBA" id="ARBA00006039"/>
    </source>
</evidence>
<gene>
    <name evidence="8" type="ORF">Ciccas_000099</name>
</gene>
<dbReference type="GO" id="GO:0003779">
    <property type="term" value="F:actin binding"/>
    <property type="evidence" value="ECO:0007669"/>
    <property type="project" value="UniProtKB-KW"/>
</dbReference>
<keyword evidence="9" id="KW-1185">Reference proteome</keyword>
<keyword evidence="5 7" id="KW-0009">Actin-binding</keyword>
<dbReference type="EMBL" id="JBJKFK010000005">
    <property type="protein sequence ID" value="KAL3321221.1"/>
    <property type="molecule type" value="Genomic_DNA"/>
</dbReference>
<dbReference type="FunFam" id="1.20.58.570:FF:000001">
    <property type="entry name" value="F-actin-capping protein subunit beta"/>
    <property type="match status" value="1"/>
</dbReference>
<evidence type="ECO:0000313" key="8">
    <source>
        <dbReference type="EMBL" id="KAL3321221.1"/>
    </source>
</evidence>
<dbReference type="InterPro" id="IPR001698">
    <property type="entry name" value="CAPZB"/>
</dbReference>
<keyword evidence="4 7" id="KW-0963">Cytoplasm</keyword>
<comment type="function">
    <text evidence="7">F-actin-capping proteins bind in a Ca(2+)-independent manner to the fast growing ends of actin filaments (barbed end) thereby blocking the exchange of subunits at these ends. Unlike other capping proteins (such as gelsolin and severin), these proteins do not sever actin filaments.</text>
</comment>
<accession>A0ABD2QRC5</accession>
<organism evidence="8 9">
    <name type="scientific">Cichlidogyrus casuarinus</name>
    <dbReference type="NCBI Taxonomy" id="1844966"/>
    <lineage>
        <taxon>Eukaryota</taxon>
        <taxon>Metazoa</taxon>
        <taxon>Spiralia</taxon>
        <taxon>Lophotrochozoa</taxon>
        <taxon>Platyhelminthes</taxon>
        <taxon>Monogenea</taxon>
        <taxon>Monopisthocotylea</taxon>
        <taxon>Dactylogyridea</taxon>
        <taxon>Ancyrocephalidae</taxon>
        <taxon>Cichlidogyrus</taxon>
    </lineage>
</organism>
<comment type="caution">
    <text evidence="8">The sequence shown here is derived from an EMBL/GenBank/DDBJ whole genome shotgun (WGS) entry which is preliminary data.</text>
</comment>
<proteinExistence type="inferred from homology"/>
<sequence length="271" mass="30687">MQMDCALDLLRRLPPQKIEQALQGVIALAPDLCTELLGAVDQPLKRVMDEEVGKDYLLCDYNRDGDSFRSPWTNKYFPALDDGTYPTDKLRKLEVEANSAFQHYKDLYYEGGTSSVYLWDNEGGFAAAILMKKDVALPHANGCWDSINVFEVQDRGTSTYKLTSTVMLWLQTHKEGSGYFNLGGSLTRLSEKEATQNESWMSPEACHVANMGRMVEDMENQMRASLNAVYFSNTRNVIDTLRSINNLEEEKKMREMAQEVYSELQSGGKQA</sequence>
<evidence type="ECO:0000256" key="1">
    <source>
        <dbReference type="ARBA" id="ARBA00004245"/>
    </source>
</evidence>
<dbReference type="GO" id="GO:0051016">
    <property type="term" value="P:barbed-end actin filament capping"/>
    <property type="evidence" value="ECO:0007669"/>
    <property type="project" value="UniProtKB-UniRule"/>
</dbReference>
<comment type="similarity">
    <text evidence="2 7">Belongs to the F-actin-capping protein beta subunit family.</text>
</comment>
<dbReference type="GO" id="GO:0008290">
    <property type="term" value="C:F-actin capping protein complex"/>
    <property type="evidence" value="ECO:0007669"/>
    <property type="project" value="UniProtKB-UniRule"/>
</dbReference>
<evidence type="ECO:0000256" key="7">
    <source>
        <dbReference type="RuleBase" id="RU365078"/>
    </source>
</evidence>
<dbReference type="AlphaFoldDB" id="A0ABD2QRC5"/>
<dbReference type="PRINTS" id="PR00192">
    <property type="entry name" value="FACTINCAPB"/>
</dbReference>
<name>A0ABD2QRC5_9PLAT</name>
<keyword evidence="3 7" id="KW-0117">Actin capping</keyword>
<evidence type="ECO:0000256" key="5">
    <source>
        <dbReference type="ARBA" id="ARBA00023203"/>
    </source>
</evidence>